<proteinExistence type="predicted"/>
<sequence length="104" mass="12173">MHSVTITTTALLNFMGISVILDSSGHRRHKHYLYSIDDALHITGHIYYYSRTQESEVIGAAFVRFREFRIIEIRKDTLDMQMQWEVLTPGIHEDLRGQHATRDI</sequence>
<dbReference type="EMBL" id="BGPR01003156">
    <property type="protein sequence ID" value="GBM84394.1"/>
    <property type="molecule type" value="Genomic_DNA"/>
</dbReference>
<organism evidence="1 3">
    <name type="scientific">Araneus ventricosus</name>
    <name type="common">Orbweaver spider</name>
    <name type="synonym">Epeira ventricosa</name>
    <dbReference type="NCBI Taxonomy" id="182803"/>
    <lineage>
        <taxon>Eukaryota</taxon>
        <taxon>Metazoa</taxon>
        <taxon>Ecdysozoa</taxon>
        <taxon>Arthropoda</taxon>
        <taxon>Chelicerata</taxon>
        <taxon>Arachnida</taxon>
        <taxon>Araneae</taxon>
        <taxon>Araneomorphae</taxon>
        <taxon>Entelegynae</taxon>
        <taxon>Araneoidea</taxon>
        <taxon>Araneidae</taxon>
        <taxon>Araneus</taxon>
    </lineage>
</organism>
<accession>A0A4Y2J3C4</accession>
<name>A0A4Y2J3C4_ARAVE</name>
<dbReference type="AlphaFoldDB" id="A0A4Y2J3C4"/>
<comment type="caution">
    <text evidence="1">The sequence shown here is derived from an EMBL/GenBank/DDBJ whole genome shotgun (WGS) entry which is preliminary data.</text>
</comment>
<evidence type="ECO:0000313" key="1">
    <source>
        <dbReference type="EMBL" id="GBM84394.1"/>
    </source>
</evidence>
<evidence type="ECO:0000313" key="3">
    <source>
        <dbReference type="Proteomes" id="UP000499080"/>
    </source>
</evidence>
<keyword evidence="3" id="KW-1185">Reference proteome</keyword>
<evidence type="ECO:0000313" key="2">
    <source>
        <dbReference type="EMBL" id="GBM84395.1"/>
    </source>
</evidence>
<dbReference type="Proteomes" id="UP000499080">
    <property type="component" value="Unassembled WGS sequence"/>
</dbReference>
<gene>
    <name evidence="1" type="ORF">AVEN_184824_1</name>
    <name evidence="2" type="ORF">AVEN_184825_1</name>
</gene>
<dbReference type="EMBL" id="BGPR01003156">
    <property type="protein sequence ID" value="GBM84395.1"/>
    <property type="molecule type" value="Genomic_DNA"/>
</dbReference>
<reference evidence="1 3" key="1">
    <citation type="journal article" date="2019" name="Sci. Rep.">
        <title>Orb-weaving spider Araneus ventricosus genome elucidates the spidroin gene catalogue.</title>
        <authorList>
            <person name="Kono N."/>
            <person name="Nakamura H."/>
            <person name="Ohtoshi R."/>
            <person name="Moran D.A.P."/>
            <person name="Shinohara A."/>
            <person name="Yoshida Y."/>
            <person name="Fujiwara M."/>
            <person name="Mori M."/>
            <person name="Tomita M."/>
            <person name="Arakawa K."/>
        </authorList>
    </citation>
    <scope>NUCLEOTIDE SEQUENCE [LARGE SCALE GENOMIC DNA]</scope>
</reference>
<protein>
    <submittedName>
        <fullName evidence="1">Uncharacterized protein</fullName>
    </submittedName>
</protein>